<sequence length="76" mass="8241">MGSTVNIIGALMVLGQTCHITVRASRGNPSRPRSRGLQLAKTLHVERTTAHASRPERVSGCTVRPTVKPAKINHEM</sequence>
<gene>
    <name evidence="1" type="ORF">QQF64_002762</name>
</gene>
<dbReference type="Proteomes" id="UP001558613">
    <property type="component" value="Unassembled WGS sequence"/>
</dbReference>
<dbReference type="EMBL" id="JAYMGO010000010">
    <property type="protein sequence ID" value="KAL1267087.1"/>
    <property type="molecule type" value="Genomic_DNA"/>
</dbReference>
<keyword evidence="2" id="KW-1185">Reference proteome</keyword>
<proteinExistence type="predicted"/>
<name>A0ABR3MR36_9TELE</name>
<evidence type="ECO:0000313" key="1">
    <source>
        <dbReference type="EMBL" id="KAL1267087.1"/>
    </source>
</evidence>
<organism evidence="1 2">
    <name type="scientific">Cirrhinus molitorella</name>
    <name type="common">mud carp</name>
    <dbReference type="NCBI Taxonomy" id="172907"/>
    <lineage>
        <taxon>Eukaryota</taxon>
        <taxon>Metazoa</taxon>
        <taxon>Chordata</taxon>
        <taxon>Craniata</taxon>
        <taxon>Vertebrata</taxon>
        <taxon>Euteleostomi</taxon>
        <taxon>Actinopterygii</taxon>
        <taxon>Neopterygii</taxon>
        <taxon>Teleostei</taxon>
        <taxon>Ostariophysi</taxon>
        <taxon>Cypriniformes</taxon>
        <taxon>Cyprinidae</taxon>
        <taxon>Labeoninae</taxon>
        <taxon>Labeonini</taxon>
        <taxon>Cirrhinus</taxon>
    </lineage>
</organism>
<accession>A0ABR3MR36</accession>
<comment type="caution">
    <text evidence="1">The sequence shown here is derived from an EMBL/GenBank/DDBJ whole genome shotgun (WGS) entry which is preliminary data.</text>
</comment>
<reference evidence="1 2" key="1">
    <citation type="submission" date="2023-09" db="EMBL/GenBank/DDBJ databases">
        <authorList>
            <person name="Wang M."/>
        </authorList>
    </citation>
    <scope>NUCLEOTIDE SEQUENCE [LARGE SCALE GENOMIC DNA]</scope>
    <source>
        <strain evidence="1">GT-2023</strain>
        <tissue evidence="1">Liver</tissue>
    </source>
</reference>
<protein>
    <submittedName>
        <fullName evidence="1">Uncharacterized protein</fullName>
    </submittedName>
</protein>
<evidence type="ECO:0000313" key="2">
    <source>
        <dbReference type="Proteomes" id="UP001558613"/>
    </source>
</evidence>